<gene>
    <name evidence="2" type="ORF">METZ01_LOCUS107873</name>
</gene>
<dbReference type="Gene3D" id="3.60.15.10">
    <property type="entry name" value="Ribonuclease Z/Hydroxyacylglutathione hydrolase-like"/>
    <property type="match status" value="1"/>
</dbReference>
<evidence type="ECO:0000256" key="1">
    <source>
        <dbReference type="ARBA" id="ARBA00022801"/>
    </source>
</evidence>
<dbReference type="AlphaFoldDB" id="A0A381WR69"/>
<accession>A0A381WR69</accession>
<evidence type="ECO:0000313" key="2">
    <source>
        <dbReference type="EMBL" id="SVA55019.1"/>
    </source>
</evidence>
<dbReference type="Pfam" id="PF23023">
    <property type="entry name" value="Anti-Pycsar_Apyc1"/>
    <property type="match status" value="1"/>
</dbReference>
<dbReference type="PANTHER" id="PTHR46018">
    <property type="entry name" value="ZINC PHOSPHODIESTERASE ELAC PROTEIN 1"/>
    <property type="match status" value="1"/>
</dbReference>
<reference evidence="2" key="1">
    <citation type="submission" date="2018-05" db="EMBL/GenBank/DDBJ databases">
        <authorList>
            <person name="Lanie J.A."/>
            <person name="Ng W.-L."/>
            <person name="Kazmierczak K.M."/>
            <person name="Andrzejewski T.M."/>
            <person name="Davidsen T.M."/>
            <person name="Wayne K.J."/>
            <person name="Tettelin H."/>
            <person name="Glass J.I."/>
            <person name="Rusch D."/>
            <person name="Podicherti R."/>
            <person name="Tsui H.-C.T."/>
            <person name="Winkler M.E."/>
        </authorList>
    </citation>
    <scope>NUCLEOTIDE SEQUENCE</scope>
</reference>
<name>A0A381WR69_9ZZZZ</name>
<organism evidence="2">
    <name type="scientific">marine metagenome</name>
    <dbReference type="NCBI Taxonomy" id="408172"/>
    <lineage>
        <taxon>unclassified sequences</taxon>
        <taxon>metagenomes</taxon>
        <taxon>ecological metagenomes</taxon>
    </lineage>
</organism>
<dbReference type="InterPro" id="IPR036866">
    <property type="entry name" value="RibonucZ/Hydroxyglut_hydro"/>
</dbReference>
<dbReference type="InterPro" id="IPR044094">
    <property type="entry name" value="AtsA-like_MBL-fold"/>
</dbReference>
<keyword evidence="1" id="KW-0378">Hydrolase</keyword>
<dbReference type="GO" id="GO:0042781">
    <property type="term" value="F:3'-tRNA processing endoribonuclease activity"/>
    <property type="evidence" value="ECO:0007669"/>
    <property type="project" value="TreeGrafter"/>
</dbReference>
<dbReference type="EMBL" id="UINC01012621">
    <property type="protein sequence ID" value="SVA55019.1"/>
    <property type="molecule type" value="Genomic_DNA"/>
</dbReference>
<dbReference type="SUPFAM" id="SSF56281">
    <property type="entry name" value="Metallo-hydrolase/oxidoreductase"/>
    <property type="match status" value="1"/>
</dbReference>
<protein>
    <submittedName>
        <fullName evidence="2">Uncharacterized protein</fullName>
    </submittedName>
</protein>
<proteinExistence type="predicted"/>
<dbReference type="CDD" id="cd07719">
    <property type="entry name" value="arylsulfatase_AtsA-like_MBL-fold"/>
    <property type="match status" value="1"/>
</dbReference>
<sequence>MNPNRFQSSALIEIGSDLLLFDAGGGALHQLLVSGVDLGRLGPIFITHHHYDHINELYPVILSTATLGRVDTLHIYGPGGTQRIVDALLNVVYAPDIRFRIEENLEVLRRTQGGHQRREAISDVAVHKIGSGVAAEGDGWRVIADYVRHWDFPDAPDFDWRCLGYRIESQGEVITISGDTVPCPGVIGLARDPDLQVQCCSGPKAP</sequence>
<dbReference type="PANTHER" id="PTHR46018:SF2">
    <property type="entry name" value="ZINC PHOSPHODIESTERASE ELAC PROTEIN 1"/>
    <property type="match status" value="1"/>
</dbReference>